<evidence type="ECO:0008006" key="6">
    <source>
        <dbReference type="Google" id="ProtNLM"/>
    </source>
</evidence>
<comment type="caution">
    <text evidence="4">The sequence shown here is derived from an EMBL/GenBank/DDBJ whole genome shotgun (WGS) entry which is preliminary data.</text>
</comment>
<reference evidence="5" key="1">
    <citation type="journal article" date="2019" name="Int. J. Syst. Evol. Microbiol.">
        <title>The Global Catalogue of Microorganisms (GCM) 10K type strain sequencing project: providing services to taxonomists for standard genome sequencing and annotation.</title>
        <authorList>
            <consortium name="The Broad Institute Genomics Platform"/>
            <consortium name="The Broad Institute Genome Sequencing Center for Infectious Disease"/>
            <person name="Wu L."/>
            <person name="Ma J."/>
        </authorList>
    </citation>
    <scope>NUCLEOTIDE SEQUENCE [LARGE SCALE GENOMIC DNA]</scope>
    <source>
        <strain evidence="5">CGMCC 1.14966</strain>
    </source>
</reference>
<dbReference type="Pfam" id="PF13517">
    <property type="entry name" value="FG-GAP_3"/>
    <property type="match status" value="3"/>
</dbReference>
<dbReference type="SUPFAM" id="SSF81296">
    <property type="entry name" value="E set domains"/>
    <property type="match status" value="1"/>
</dbReference>
<gene>
    <name evidence="4" type="ORF">GCM10011495_11230</name>
</gene>
<dbReference type="InterPro" id="IPR028994">
    <property type="entry name" value="Integrin_alpha_N"/>
</dbReference>
<dbReference type="Pfam" id="PF13205">
    <property type="entry name" value="Big_5"/>
    <property type="match status" value="1"/>
</dbReference>
<dbReference type="InterPro" id="IPR013783">
    <property type="entry name" value="Ig-like_fold"/>
</dbReference>
<dbReference type="Gene3D" id="2.60.40.10">
    <property type="entry name" value="Immunoglobulins"/>
    <property type="match status" value="1"/>
</dbReference>
<dbReference type="InterPro" id="IPR032812">
    <property type="entry name" value="SbsA_Ig"/>
</dbReference>
<dbReference type="Proteomes" id="UP000637774">
    <property type="component" value="Unassembled WGS sequence"/>
</dbReference>
<sequence length="628" mass="62839">MQVNSVRGGGKKVGTYSTNGNTVTFAPTTAFLPGETVQVTVPATVRSTTGGSTAPQCYEFTTAVGSFGGGAFAAPITASTLVSVDYGPRSVVLGDIDGDGDLDMLVGTGTGAVSVRLNDGLNSGSFVAPATNASFAVGTASGPVQLALGDVDGDGDLDVLATAGNVPLALRLNSGLHSGVFVAPANGSSIAVGSFAKDPVLGDVDGDGDLDVLTANVGGNSVSIRRNNGLNSGLFVTPASGAEVTVGAAPSQVLLGDVDNDGDLDILARCGNNIMSLRLNSGLNSGTFAAPTTNADFSTGDFTASATLGDVNSDGYPDLVVSKAGIANSIETWLNSGNSHTFTLFQSIAVSRQPMQVVLGDLDGDGDPDLLIGNDNNTNTVTLRLNGGLGSGLFVEPVFTPTPAVGASFPGSVALGDVDGDGNLDVLTANNNNSGSGTGGGRGTVSVLLNQISNLRTALAPTTGTVGAVVMLRGTNLTGTSAVSFNGTPVPAADFSVVSPVMLRVLVPSGATTGPVTVTTPQGVLISNTRFVLSGALAAMHLRPNASLLVYPNPTHGPLTVVVPPIAGATTVQLALLNVLGQTVRQQQAALPVGAAHIHIDTSLVPAGTYLLRMQAGSHTEIRRVVVN</sequence>
<dbReference type="InterPro" id="IPR026444">
    <property type="entry name" value="Secre_tail"/>
</dbReference>
<dbReference type="EMBL" id="BMGY01000007">
    <property type="protein sequence ID" value="GGH82665.1"/>
    <property type="molecule type" value="Genomic_DNA"/>
</dbReference>
<keyword evidence="1" id="KW-0732">Signal</keyword>
<organism evidence="4 5">
    <name type="scientific">Hymenobacter frigidus</name>
    <dbReference type="NCBI Taxonomy" id="1524095"/>
    <lineage>
        <taxon>Bacteria</taxon>
        <taxon>Pseudomonadati</taxon>
        <taxon>Bacteroidota</taxon>
        <taxon>Cytophagia</taxon>
        <taxon>Cytophagales</taxon>
        <taxon>Hymenobacteraceae</taxon>
        <taxon>Hymenobacter</taxon>
    </lineage>
</organism>
<keyword evidence="5" id="KW-1185">Reference proteome</keyword>
<dbReference type="Pfam" id="PF18962">
    <property type="entry name" value="Por_Secre_tail"/>
    <property type="match status" value="1"/>
</dbReference>
<name>A0ABQ2A1W7_9BACT</name>
<evidence type="ECO:0000313" key="5">
    <source>
        <dbReference type="Proteomes" id="UP000637774"/>
    </source>
</evidence>
<protein>
    <recommendedName>
        <fullName evidence="6">T9SS type A sorting domain-containing protein</fullName>
    </recommendedName>
</protein>
<dbReference type="InterPro" id="IPR013517">
    <property type="entry name" value="FG-GAP"/>
</dbReference>
<dbReference type="Gene3D" id="2.130.10.130">
    <property type="entry name" value="Integrin alpha, N-terminal"/>
    <property type="match status" value="2"/>
</dbReference>
<dbReference type="PANTHER" id="PTHR46580">
    <property type="entry name" value="SENSOR KINASE-RELATED"/>
    <property type="match status" value="1"/>
</dbReference>
<accession>A0ABQ2A1W7</accession>
<proteinExistence type="predicted"/>
<dbReference type="SUPFAM" id="SSF69318">
    <property type="entry name" value="Integrin alpha N-terminal domain"/>
    <property type="match status" value="2"/>
</dbReference>
<evidence type="ECO:0000259" key="3">
    <source>
        <dbReference type="Pfam" id="PF18962"/>
    </source>
</evidence>
<dbReference type="Pfam" id="PF01839">
    <property type="entry name" value="FG-GAP"/>
    <property type="match status" value="1"/>
</dbReference>
<dbReference type="NCBIfam" id="TIGR04183">
    <property type="entry name" value="Por_Secre_tail"/>
    <property type="match status" value="1"/>
</dbReference>
<feature type="domain" description="Secretion system C-terminal sorting" evidence="3">
    <location>
        <begin position="550"/>
        <end position="627"/>
    </location>
</feature>
<dbReference type="PANTHER" id="PTHR46580:SF2">
    <property type="entry name" value="MAM DOMAIN-CONTAINING PROTEIN"/>
    <property type="match status" value="1"/>
</dbReference>
<feature type="domain" description="SbsA Ig-like" evidence="2">
    <location>
        <begin position="12"/>
        <end position="62"/>
    </location>
</feature>
<dbReference type="InterPro" id="IPR014756">
    <property type="entry name" value="Ig_E-set"/>
</dbReference>
<evidence type="ECO:0000259" key="2">
    <source>
        <dbReference type="Pfam" id="PF13205"/>
    </source>
</evidence>
<evidence type="ECO:0000313" key="4">
    <source>
        <dbReference type="EMBL" id="GGH82665.1"/>
    </source>
</evidence>
<evidence type="ECO:0000256" key="1">
    <source>
        <dbReference type="ARBA" id="ARBA00022729"/>
    </source>
</evidence>